<dbReference type="InterPro" id="IPR014015">
    <property type="entry name" value="Helicase_SF3_DNA-vir"/>
</dbReference>
<feature type="compositionally biased region" description="Polar residues" evidence="5">
    <location>
        <begin position="39"/>
        <end position="49"/>
    </location>
</feature>
<comment type="subcellular location">
    <subcellularLocation>
        <location evidence="1">Host cell</location>
    </subcellularLocation>
</comment>
<organism evidence="7">
    <name type="scientific">Tarsiger cyanurus ambidensovirus</name>
    <dbReference type="NCBI Taxonomy" id="2794449"/>
    <lineage>
        <taxon>Viruses</taxon>
        <taxon>Monodnaviria</taxon>
        <taxon>Shotokuvirae</taxon>
        <taxon>Cossaviricota</taxon>
        <taxon>Quintoviricetes</taxon>
        <taxon>Piccovirales</taxon>
        <taxon>Parvoviridae</taxon>
        <taxon>Densovirinae</taxon>
        <taxon>Ambidensovirus</taxon>
    </lineage>
</organism>
<evidence type="ECO:0000256" key="4">
    <source>
        <dbReference type="ARBA" id="ARBA00022840"/>
    </source>
</evidence>
<feature type="domain" description="SF3 helicase" evidence="6">
    <location>
        <begin position="198"/>
        <end position="356"/>
    </location>
</feature>
<keyword evidence="2" id="KW-0235">DNA replication</keyword>
<dbReference type="GO" id="GO:0043657">
    <property type="term" value="C:host cell"/>
    <property type="evidence" value="ECO:0007669"/>
    <property type="project" value="UniProtKB-SubCell"/>
</dbReference>
<feature type="region of interest" description="Disordered" evidence="5">
    <location>
        <begin position="1"/>
        <end position="79"/>
    </location>
</feature>
<proteinExistence type="predicted"/>
<dbReference type="InterPro" id="IPR001257">
    <property type="entry name" value="Parvovirus_NS1_helicase"/>
</dbReference>
<reference evidence="7" key="1">
    <citation type="submission" date="2020-09" db="EMBL/GenBank/DDBJ databases">
        <title>Parvovirus dark matter in the feces of wild birds.</title>
        <authorList>
            <person name="Dai Z."/>
            <person name="Yang S."/>
            <person name="Zhang W."/>
        </authorList>
    </citation>
    <scope>NUCLEOTIDE SEQUENCE</scope>
    <source>
        <strain evidence="7">Rob181par01</strain>
    </source>
</reference>
<evidence type="ECO:0000256" key="5">
    <source>
        <dbReference type="SAM" id="MobiDB-lite"/>
    </source>
</evidence>
<evidence type="ECO:0000256" key="3">
    <source>
        <dbReference type="ARBA" id="ARBA00022741"/>
    </source>
</evidence>
<dbReference type="GO" id="GO:0006260">
    <property type="term" value="P:DNA replication"/>
    <property type="evidence" value="ECO:0007669"/>
    <property type="project" value="UniProtKB-KW"/>
</dbReference>
<evidence type="ECO:0000256" key="1">
    <source>
        <dbReference type="ARBA" id="ARBA00004340"/>
    </source>
</evidence>
<keyword evidence="4" id="KW-0067">ATP-binding</keyword>
<name>A0A8E7G291_9VIRU</name>
<dbReference type="GO" id="GO:0019079">
    <property type="term" value="P:viral genome replication"/>
    <property type="evidence" value="ECO:0007669"/>
    <property type="project" value="InterPro"/>
</dbReference>
<keyword evidence="3" id="KW-0547">Nucleotide-binding</keyword>
<evidence type="ECO:0000259" key="6">
    <source>
        <dbReference type="PROSITE" id="PS51206"/>
    </source>
</evidence>
<dbReference type="PROSITE" id="PS51206">
    <property type="entry name" value="SF3_HELICASE_1"/>
    <property type="match status" value="1"/>
</dbReference>
<protein>
    <submittedName>
        <fullName evidence="7">Putative nonstructural protein NS1</fullName>
    </submittedName>
</protein>
<feature type="compositionally biased region" description="Basic and acidic residues" evidence="5">
    <location>
        <begin position="7"/>
        <end position="25"/>
    </location>
</feature>
<dbReference type="Pfam" id="PF01057">
    <property type="entry name" value="Parvo_NS1"/>
    <property type="match status" value="1"/>
</dbReference>
<evidence type="ECO:0000313" key="7">
    <source>
        <dbReference type="EMBL" id="QVW56848.1"/>
    </source>
</evidence>
<sequence length="357" mass="40821">MGSKGVDFSREVYRHQDLRRPEGAEGSRPYGSMAPCELSGQSDGGQSDTTSKRSESPPRRKRASKRYSGGFQEQAPEGESYPDIRWKRKMIEFGQLVNSIETILCVPLSATCELSIWLNNPRLSFYGREDADYKRAVSTVQRKFTHFNYQDIVNLMAKTSHLVWYARSDDHYLTNERSIDLVIRLLVFQYGSVDEARLFVERLWNIVEKKIPKKNTMFVNGPANCGKSWFFDMVVSFYVNVGHVANFVRGNNFPLNDCVNRRILYWNEPSIMPSGYETLKMLSGGDPCAASVKYQSGTTIHRTPLIMTANNANIFPSGPVWDTRVFRETWKSAPMLKKVIGYPSPRCFPDLIEWALC</sequence>
<dbReference type="EMBL" id="MW046615">
    <property type="protein sequence ID" value="QVW56848.1"/>
    <property type="molecule type" value="Genomic_DNA"/>
</dbReference>
<dbReference type="GO" id="GO:0005524">
    <property type="term" value="F:ATP binding"/>
    <property type="evidence" value="ECO:0007669"/>
    <property type="project" value="UniProtKB-KW"/>
</dbReference>
<accession>A0A8E7G291</accession>
<evidence type="ECO:0000256" key="2">
    <source>
        <dbReference type="ARBA" id="ARBA00022705"/>
    </source>
</evidence>